<dbReference type="AlphaFoldDB" id="A0A8J8WGA4"/>
<dbReference type="SUPFAM" id="SSF51735">
    <property type="entry name" value="NAD(P)-binding Rossmann-fold domains"/>
    <property type="match status" value="1"/>
</dbReference>
<evidence type="ECO:0000313" key="9">
    <source>
        <dbReference type="Proteomes" id="UP000631181"/>
    </source>
</evidence>
<sequence length="386" mass="40220">MGSDKKISTRAFVVRSPGSQFLLEDVILDEVQANEVLVEIKYTGLCHTDIVVQSGGIPVGDFPAVLGHEGTGIVRRLGSRVNTNSLKEGDEVLLSFSTCCECGPCKSGSLGSCIRFTEINIAGARGPSISDSPISFPNGDPIRGQFFGQSCMAKLAIVPETSIVKLNPGSALSESDIASLAPLGCGYLTGAGTVMNVLKPNPTSRFVILGMGAVGLSALMAAKAIGVESILAVDLFDSKLELAKSLGASCTLNTKDLPDLVQGVRSLFPEGVDHILDTTGVGPVLESAIKVLGHGGILAIVGAPPVTASVNISPLDLLMNCKRVVGAVEGAADPAVLLPLLVDWYKEGKFPVNRLAKVYLANQLHVALEDLHAGKVIKPVLDWSSV</sequence>
<keyword evidence="3 6" id="KW-0479">Metal-binding</keyword>
<dbReference type="Proteomes" id="UP000631181">
    <property type="component" value="Unassembled WGS sequence"/>
</dbReference>
<dbReference type="GO" id="GO:0016491">
    <property type="term" value="F:oxidoreductase activity"/>
    <property type="evidence" value="ECO:0007669"/>
    <property type="project" value="UniProtKB-KW"/>
</dbReference>
<evidence type="ECO:0000256" key="3">
    <source>
        <dbReference type="ARBA" id="ARBA00022723"/>
    </source>
</evidence>
<dbReference type="Pfam" id="PF00107">
    <property type="entry name" value="ADH_zinc_N"/>
    <property type="match status" value="1"/>
</dbReference>
<reference evidence="8" key="1">
    <citation type="journal article" date="2020" name="Front. Microbiol.">
        <title>Gene regulatory networks of Penicillium echinulatum 2HH and Penicillium oxalicum 114-2 inferred by a computational biology approach.</title>
        <authorList>
            <person name="Lenz A.R."/>
            <person name="Galan-Vasquez E."/>
            <person name="Balbinot E."/>
            <person name="De Abreu F.P."/>
            <person name="De Oliveira N.S."/>
            <person name="Da Rosa L.O."/>
            <person name="De Avila E Silva S."/>
            <person name="Camassola M."/>
            <person name="Dillon A.J.P."/>
            <person name="Perez-Rueda E."/>
        </authorList>
    </citation>
    <scope>NUCLEOTIDE SEQUENCE</scope>
    <source>
        <strain evidence="8">S1M29</strain>
    </source>
</reference>
<dbReference type="InterPro" id="IPR002328">
    <property type="entry name" value="ADH_Zn_CS"/>
</dbReference>
<organism evidence="8 9">
    <name type="scientific">Penicillium ucsense</name>
    <dbReference type="NCBI Taxonomy" id="2839758"/>
    <lineage>
        <taxon>Eukaryota</taxon>
        <taxon>Fungi</taxon>
        <taxon>Dikarya</taxon>
        <taxon>Ascomycota</taxon>
        <taxon>Pezizomycotina</taxon>
        <taxon>Eurotiomycetes</taxon>
        <taxon>Eurotiomycetidae</taxon>
        <taxon>Eurotiales</taxon>
        <taxon>Aspergillaceae</taxon>
        <taxon>Penicillium</taxon>
    </lineage>
</organism>
<accession>A0A8J8WGA4</accession>
<dbReference type="OrthoDB" id="1560166at2759"/>
<dbReference type="InterPro" id="IPR020843">
    <property type="entry name" value="ER"/>
</dbReference>
<dbReference type="PROSITE" id="PS00059">
    <property type="entry name" value="ADH_ZINC"/>
    <property type="match status" value="1"/>
</dbReference>
<comment type="similarity">
    <text evidence="2 6">Belongs to the zinc-containing alcohol dehydrogenase family.</text>
</comment>
<dbReference type="InterPro" id="IPR011032">
    <property type="entry name" value="GroES-like_sf"/>
</dbReference>
<evidence type="ECO:0000256" key="1">
    <source>
        <dbReference type="ARBA" id="ARBA00001947"/>
    </source>
</evidence>
<evidence type="ECO:0000256" key="4">
    <source>
        <dbReference type="ARBA" id="ARBA00022833"/>
    </source>
</evidence>
<dbReference type="InterPro" id="IPR013149">
    <property type="entry name" value="ADH-like_C"/>
</dbReference>
<dbReference type="Gene3D" id="3.90.180.10">
    <property type="entry name" value="Medium-chain alcohol dehydrogenases, catalytic domain"/>
    <property type="match status" value="1"/>
</dbReference>
<keyword evidence="5" id="KW-0560">Oxidoreductase</keyword>
<dbReference type="InterPro" id="IPR036291">
    <property type="entry name" value="NAD(P)-bd_dom_sf"/>
</dbReference>
<comment type="caution">
    <text evidence="8">The sequence shown here is derived from an EMBL/GenBank/DDBJ whole genome shotgun (WGS) entry which is preliminary data.</text>
</comment>
<protein>
    <recommendedName>
        <fullName evidence="7">Enoyl reductase (ER) domain-containing protein</fullName>
    </recommendedName>
</protein>
<dbReference type="PANTHER" id="PTHR43350">
    <property type="entry name" value="NAD-DEPENDENT ALCOHOL DEHYDROGENASE"/>
    <property type="match status" value="1"/>
</dbReference>
<keyword evidence="4 6" id="KW-0862">Zinc</keyword>
<dbReference type="SMART" id="SM00829">
    <property type="entry name" value="PKS_ER"/>
    <property type="match status" value="1"/>
</dbReference>
<proteinExistence type="inferred from homology"/>
<keyword evidence="9" id="KW-1185">Reference proteome</keyword>
<evidence type="ECO:0000256" key="6">
    <source>
        <dbReference type="RuleBase" id="RU361277"/>
    </source>
</evidence>
<dbReference type="SUPFAM" id="SSF50129">
    <property type="entry name" value="GroES-like"/>
    <property type="match status" value="1"/>
</dbReference>
<comment type="cofactor">
    <cofactor evidence="1 6">
        <name>Zn(2+)</name>
        <dbReference type="ChEBI" id="CHEBI:29105"/>
    </cofactor>
</comment>
<dbReference type="PANTHER" id="PTHR43350:SF20">
    <property type="entry name" value="ENOYL REDUCTASE (ER) DOMAIN-CONTAINING PROTEIN"/>
    <property type="match status" value="1"/>
</dbReference>
<feature type="domain" description="Enoyl reductase (ER)" evidence="7">
    <location>
        <begin position="18"/>
        <end position="381"/>
    </location>
</feature>
<evidence type="ECO:0000256" key="2">
    <source>
        <dbReference type="ARBA" id="ARBA00008072"/>
    </source>
</evidence>
<dbReference type="Gene3D" id="3.40.50.720">
    <property type="entry name" value="NAD(P)-binding Rossmann-like Domain"/>
    <property type="match status" value="1"/>
</dbReference>
<evidence type="ECO:0000256" key="5">
    <source>
        <dbReference type="ARBA" id="ARBA00023002"/>
    </source>
</evidence>
<dbReference type="GO" id="GO:0008270">
    <property type="term" value="F:zinc ion binding"/>
    <property type="evidence" value="ECO:0007669"/>
    <property type="project" value="InterPro"/>
</dbReference>
<dbReference type="Pfam" id="PF08240">
    <property type="entry name" value="ADH_N"/>
    <property type="match status" value="1"/>
</dbReference>
<evidence type="ECO:0000259" key="7">
    <source>
        <dbReference type="SMART" id="SM00829"/>
    </source>
</evidence>
<evidence type="ECO:0000313" key="8">
    <source>
        <dbReference type="EMBL" id="KAF7714992.1"/>
    </source>
</evidence>
<gene>
    <name evidence="8" type="ORF">PECM_007637</name>
</gene>
<name>A0A8J8WGA4_9EURO</name>
<dbReference type="InterPro" id="IPR013154">
    <property type="entry name" value="ADH-like_N"/>
</dbReference>
<dbReference type="CDD" id="cd08278">
    <property type="entry name" value="benzyl_alcohol_DH"/>
    <property type="match status" value="1"/>
</dbReference>
<dbReference type="EMBL" id="WIWV01000070">
    <property type="protein sequence ID" value="KAF7714992.1"/>
    <property type="molecule type" value="Genomic_DNA"/>
</dbReference>